<dbReference type="Gene3D" id="1.25.40.10">
    <property type="entry name" value="Tetratricopeptide repeat domain"/>
    <property type="match status" value="1"/>
</dbReference>
<protein>
    <submittedName>
        <fullName evidence="4">Pentatricopeptide repeat-containing protein</fullName>
    </submittedName>
</protein>
<dbReference type="Pfam" id="PF13041">
    <property type="entry name" value="PPR_2"/>
    <property type="match status" value="1"/>
</dbReference>
<evidence type="ECO:0000313" key="4">
    <source>
        <dbReference type="EMBL" id="MCI36131.1"/>
    </source>
</evidence>
<reference evidence="4 5" key="1">
    <citation type="journal article" date="2018" name="Front. Plant Sci.">
        <title>Red Clover (Trifolium pratense) and Zigzag Clover (T. medium) - A Picture of Genomic Similarities and Differences.</title>
        <authorList>
            <person name="Dluhosova J."/>
            <person name="Istvanek J."/>
            <person name="Nedelnik J."/>
            <person name="Repkova J."/>
        </authorList>
    </citation>
    <scope>NUCLEOTIDE SEQUENCE [LARGE SCALE GENOMIC DNA]</scope>
    <source>
        <strain evidence="5">cv. 10/8</strain>
        <tissue evidence="4">Leaf</tissue>
    </source>
</reference>
<proteinExistence type="inferred from homology"/>
<comment type="caution">
    <text evidence="4">The sequence shown here is derived from an EMBL/GenBank/DDBJ whole genome shotgun (WGS) entry which is preliminary data.</text>
</comment>
<dbReference type="PROSITE" id="PS51375">
    <property type="entry name" value="PPR"/>
    <property type="match status" value="2"/>
</dbReference>
<organism evidence="4 5">
    <name type="scientific">Trifolium medium</name>
    <dbReference type="NCBI Taxonomy" id="97028"/>
    <lineage>
        <taxon>Eukaryota</taxon>
        <taxon>Viridiplantae</taxon>
        <taxon>Streptophyta</taxon>
        <taxon>Embryophyta</taxon>
        <taxon>Tracheophyta</taxon>
        <taxon>Spermatophyta</taxon>
        <taxon>Magnoliopsida</taxon>
        <taxon>eudicotyledons</taxon>
        <taxon>Gunneridae</taxon>
        <taxon>Pentapetalae</taxon>
        <taxon>rosids</taxon>
        <taxon>fabids</taxon>
        <taxon>Fabales</taxon>
        <taxon>Fabaceae</taxon>
        <taxon>Papilionoideae</taxon>
        <taxon>50 kb inversion clade</taxon>
        <taxon>NPAAA clade</taxon>
        <taxon>Hologalegina</taxon>
        <taxon>IRL clade</taxon>
        <taxon>Trifolieae</taxon>
        <taxon>Trifolium</taxon>
    </lineage>
</organism>
<feature type="repeat" description="PPR" evidence="3">
    <location>
        <begin position="9"/>
        <end position="43"/>
    </location>
</feature>
<dbReference type="PANTHER" id="PTHR47941">
    <property type="entry name" value="PENTATRICOPEPTIDE REPEAT-CONTAINING PROTEIN 3, MITOCHONDRIAL"/>
    <property type="match status" value="1"/>
</dbReference>
<name>A0A392RHS1_9FABA</name>
<dbReference type="InterPro" id="IPR002885">
    <property type="entry name" value="PPR_rpt"/>
</dbReference>
<evidence type="ECO:0000313" key="5">
    <source>
        <dbReference type="Proteomes" id="UP000265520"/>
    </source>
</evidence>
<dbReference type="InterPro" id="IPR011990">
    <property type="entry name" value="TPR-like_helical_dom_sf"/>
</dbReference>
<dbReference type="Proteomes" id="UP000265520">
    <property type="component" value="Unassembled WGS sequence"/>
</dbReference>
<dbReference type="EMBL" id="LXQA010230708">
    <property type="protein sequence ID" value="MCI36131.1"/>
    <property type="molecule type" value="Genomic_DNA"/>
</dbReference>
<feature type="non-terminal residue" evidence="4">
    <location>
        <position position="74"/>
    </location>
</feature>
<keyword evidence="5" id="KW-1185">Reference proteome</keyword>
<evidence type="ECO:0000256" key="1">
    <source>
        <dbReference type="ARBA" id="ARBA00007626"/>
    </source>
</evidence>
<sequence>MAQMGVAPDVRSFNIMINGFCKIKMVDEAVNLFNGMHCRKIIPNVVTYNSLIDGLCKSGRISYALELVDEMHDI</sequence>
<comment type="similarity">
    <text evidence="1">Belongs to the PPR family. P subfamily.</text>
</comment>
<evidence type="ECO:0000256" key="2">
    <source>
        <dbReference type="ARBA" id="ARBA00022737"/>
    </source>
</evidence>
<feature type="repeat" description="PPR" evidence="3">
    <location>
        <begin position="44"/>
        <end position="74"/>
    </location>
</feature>
<accession>A0A392RHS1</accession>
<dbReference type="NCBIfam" id="TIGR00756">
    <property type="entry name" value="PPR"/>
    <property type="match status" value="2"/>
</dbReference>
<evidence type="ECO:0000256" key="3">
    <source>
        <dbReference type="PROSITE-ProRule" id="PRU00708"/>
    </source>
</evidence>
<dbReference type="AlphaFoldDB" id="A0A392RHS1"/>
<keyword evidence="2" id="KW-0677">Repeat</keyword>